<comment type="similarity">
    <text evidence="1">Belongs to the class-II aminoacyl-tRNA synthetase family.</text>
</comment>
<dbReference type="GO" id="GO:0005739">
    <property type="term" value="C:mitochondrion"/>
    <property type="evidence" value="ECO:0007669"/>
    <property type="project" value="TreeGrafter"/>
</dbReference>
<keyword evidence="3" id="KW-0436">Ligase</keyword>
<dbReference type="STRING" id="1561998.A0A1I7U543"/>
<dbReference type="EC" id="6.1.1.22" evidence="2"/>
<dbReference type="eggNOG" id="KOG0554">
    <property type="taxonomic scope" value="Eukaryota"/>
</dbReference>
<dbReference type="GO" id="GO:0003676">
    <property type="term" value="F:nucleic acid binding"/>
    <property type="evidence" value="ECO:0007669"/>
    <property type="project" value="InterPro"/>
</dbReference>
<dbReference type="InterPro" id="IPR004522">
    <property type="entry name" value="Asn-tRNA-ligase"/>
</dbReference>
<dbReference type="NCBIfam" id="TIGR00457">
    <property type="entry name" value="asnS"/>
    <property type="match status" value="1"/>
</dbReference>
<evidence type="ECO:0000313" key="9">
    <source>
        <dbReference type="Proteomes" id="UP000095282"/>
    </source>
</evidence>
<organism evidence="9 10">
    <name type="scientific">Caenorhabditis tropicalis</name>
    <dbReference type="NCBI Taxonomy" id="1561998"/>
    <lineage>
        <taxon>Eukaryota</taxon>
        <taxon>Metazoa</taxon>
        <taxon>Ecdysozoa</taxon>
        <taxon>Nematoda</taxon>
        <taxon>Chromadorea</taxon>
        <taxon>Rhabditida</taxon>
        <taxon>Rhabditina</taxon>
        <taxon>Rhabditomorpha</taxon>
        <taxon>Rhabditoidea</taxon>
        <taxon>Rhabditidae</taxon>
        <taxon>Peloderinae</taxon>
        <taxon>Caenorhabditis</taxon>
    </lineage>
</organism>
<dbReference type="Pfam" id="PF01336">
    <property type="entry name" value="tRNA_anti-codon"/>
    <property type="match status" value="1"/>
</dbReference>
<evidence type="ECO:0000256" key="6">
    <source>
        <dbReference type="ARBA" id="ARBA00022917"/>
    </source>
</evidence>
<dbReference type="SUPFAM" id="SSF55681">
    <property type="entry name" value="Class II aaRS and biotin synthetases"/>
    <property type="match status" value="1"/>
</dbReference>
<dbReference type="PANTHER" id="PTHR22594">
    <property type="entry name" value="ASPARTYL/LYSYL-TRNA SYNTHETASE"/>
    <property type="match status" value="1"/>
</dbReference>
<dbReference type="InterPro" id="IPR012340">
    <property type="entry name" value="NA-bd_OB-fold"/>
</dbReference>
<dbReference type="InterPro" id="IPR004365">
    <property type="entry name" value="NA-bd_OB_tRNA"/>
</dbReference>
<evidence type="ECO:0000256" key="4">
    <source>
        <dbReference type="ARBA" id="ARBA00022741"/>
    </source>
</evidence>
<sequence length="427" mass="48355">MRRLFLPQYHRGISTKTLDGWVKSVQKSGKNVFVKVDEGTAREPIQLVADKEISQEVKVGSAIRATGSIEQSRGTQQETEFVAEQLRVVGRDENPRYDDLSSDNLRKKAHLRARNVQFAALLRARSALFRETHEFFMSRDFIHIDTPKLTKNDCEGGGEVFDVVTTSSDSLNGSDGLKEEPMYLSVSSQLHLEAMVSRLQRVYTLGPAFRAEKQQSHAHLSEFYMLEAEIAFVETVEEMCSVVESYVKYMFSCLDKPNIKSELKILTLENKNSVPISTPFPRITYDDAVDLLKSKGSKVTAKSGLSKKNELDLVKLHGNLPIFVTYYPVNQKPFYMARTPDETKTLSFDLLVPMVGELAGGSVRESNADKLRQRGCGIEWYLETRKRGQPPTAGFGIGFERLLQYLLGIQNIKDTIAFPRWHRHCQC</sequence>
<evidence type="ECO:0000256" key="5">
    <source>
        <dbReference type="ARBA" id="ARBA00022840"/>
    </source>
</evidence>
<evidence type="ECO:0000256" key="2">
    <source>
        <dbReference type="ARBA" id="ARBA00012816"/>
    </source>
</evidence>
<dbReference type="PROSITE" id="PS50862">
    <property type="entry name" value="AA_TRNA_LIGASE_II"/>
    <property type="match status" value="1"/>
</dbReference>
<evidence type="ECO:0000256" key="7">
    <source>
        <dbReference type="ARBA" id="ARBA00023146"/>
    </source>
</evidence>
<dbReference type="InterPro" id="IPR006195">
    <property type="entry name" value="aa-tRNA-synth_II"/>
</dbReference>
<dbReference type="InterPro" id="IPR045864">
    <property type="entry name" value="aa-tRNA-synth_II/BPL/LPL"/>
</dbReference>
<keyword evidence="5" id="KW-0067">ATP-binding</keyword>
<evidence type="ECO:0000256" key="3">
    <source>
        <dbReference type="ARBA" id="ARBA00022598"/>
    </source>
</evidence>
<dbReference type="Gene3D" id="3.30.930.10">
    <property type="entry name" value="Bira Bifunctional Protein, Domain 2"/>
    <property type="match status" value="1"/>
</dbReference>
<dbReference type="GO" id="GO:0004816">
    <property type="term" value="F:asparagine-tRNA ligase activity"/>
    <property type="evidence" value="ECO:0007669"/>
    <property type="project" value="UniProtKB-EC"/>
</dbReference>
<keyword evidence="9" id="KW-1185">Reference proteome</keyword>
<keyword evidence="7" id="KW-0030">Aminoacyl-tRNA synthetase</keyword>
<dbReference type="InterPro" id="IPR002312">
    <property type="entry name" value="Asp/Asn-tRNA-synth_IIb"/>
</dbReference>
<proteinExistence type="inferred from homology"/>
<dbReference type="SUPFAM" id="SSF50249">
    <property type="entry name" value="Nucleic acid-binding proteins"/>
    <property type="match status" value="1"/>
</dbReference>
<dbReference type="GO" id="GO:0006421">
    <property type="term" value="P:asparaginyl-tRNA aminoacylation"/>
    <property type="evidence" value="ECO:0007669"/>
    <property type="project" value="InterPro"/>
</dbReference>
<dbReference type="Pfam" id="PF00152">
    <property type="entry name" value="tRNA-synt_2"/>
    <property type="match status" value="1"/>
</dbReference>
<dbReference type="CDD" id="cd00776">
    <property type="entry name" value="AsxRS_core"/>
    <property type="match status" value="1"/>
</dbReference>
<evidence type="ECO:0000313" key="10">
    <source>
        <dbReference type="WBParaSite" id="Csp11.Scaffold629.g14947.t1"/>
    </source>
</evidence>
<dbReference type="CDD" id="cd04318">
    <property type="entry name" value="EcAsnRS_like_N"/>
    <property type="match status" value="1"/>
</dbReference>
<evidence type="ECO:0000256" key="1">
    <source>
        <dbReference type="ARBA" id="ARBA00008226"/>
    </source>
</evidence>
<dbReference type="GO" id="GO:0005524">
    <property type="term" value="F:ATP binding"/>
    <property type="evidence" value="ECO:0007669"/>
    <property type="project" value="UniProtKB-KW"/>
</dbReference>
<dbReference type="PRINTS" id="PR01042">
    <property type="entry name" value="TRNASYNTHASP"/>
</dbReference>
<keyword evidence="6" id="KW-0648">Protein biosynthesis</keyword>
<name>A0A1I7U543_9PELO</name>
<accession>A0A1I7U543</accession>
<dbReference type="WBParaSite" id="Csp11.Scaffold629.g14947.t1">
    <property type="protein sequence ID" value="Csp11.Scaffold629.g14947.t1"/>
    <property type="gene ID" value="Csp11.Scaffold629.g14947"/>
</dbReference>
<dbReference type="Proteomes" id="UP000095282">
    <property type="component" value="Unplaced"/>
</dbReference>
<dbReference type="Gene3D" id="2.40.50.140">
    <property type="entry name" value="Nucleic acid-binding proteins"/>
    <property type="match status" value="1"/>
</dbReference>
<feature type="domain" description="Aminoacyl-transfer RNA synthetases class-II family profile" evidence="8">
    <location>
        <begin position="122"/>
        <end position="419"/>
    </location>
</feature>
<reference evidence="10" key="1">
    <citation type="submission" date="2016-11" db="UniProtKB">
        <authorList>
            <consortium name="WormBaseParasite"/>
        </authorList>
    </citation>
    <scope>IDENTIFICATION</scope>
</reference>
<evidence type="ECO:0000259" key="8">
    <source>
        <dbReference type="PROSITE" id="PS50862"/>
    </source>
</evidence>
<dbReference type="InterPro" id="IPR004364">
    <property type="entry name" value="Aa-tRNA-synt_II"/>
</dbReference>
<protein>
    <recommendedName>
        <fullName evidence="2">asparagine--tRNA ligase</fullName>
        <ecNumber evidence="2">6.1.1.22</ecNumber>
    </recommendedName>
</protein>
<dbReference type="PANTHER" id="PTHR22594:SF34">
    <property type="entry name" value="ASPARAGINE--TRNA LIGASE, MITOCHONDRIAL-RELATED"/>
    <property type="match status" value="1"/>
</dbReference>
<keyword evidence="4" id="KW-0547">Nucleotide-binding</keyword>
<dbReference type="AlphaFoldDB" id="A0A1I7U543"/>